<evidence type="ECO:0000313" key="2">
    <source>
        <dbReference type="Proteomes" id="UP001274896"/>
    </source>
</evidence>
<organism evidence="1 2">
    <name type="scientific">Hemibagrus guttatus</name>
    <dbReference type="NCBI Taxonomy" id="175788"/>
    <lineage>
        <taxon>Eukaryota</taxon>
        <taxon>Metazoa</taxon>
        <taxon>Chordata</taxon>
        <taxon>Craniata</taxon>
        <taxon>Vertebrata</taxon>
        <taxon>Euteleostomi</taxon>
        <taxon>Actinopterygii</taxon>
        <taxon>Neopterygii</taxon>
        <taxon>Teleostei</taxon>
        <taxon>Ostariophysi</taxon>
        <taxon>Siluriformes</taxon>
        <taxon>Bagridae</taxon>
        <taxon>Hemibagrus</taxon>
    </lineage>
</organism>
<reference evidence="1" key="1">
    <citation type="submission" date="2023-06" db="EMBL/GenBank/DDBJ databases">
        <title>Male Hemibagrus guttatus genome.</title>
        <authorList>
            <person name="Bian C."/>
        </authorList>
    </citation>
    <scope>NUCLEOTIDE SEQUENCE</scope>
    <source>
        <strain evidence="1">Male_cb2023</strain>
        <tissue evidence="1">Muscle</tissue>
    </source>
</reference>
<evidence type="ECO:0000313" key="1">
    <source>
        <dbReference type="EMBL" id="KAK3510946.1"/>
    </source>
</evidence>
<gene>
    <name evidence="1" type="ORF">QTP70_027817</name>
</gene>
<accession>A0AAE0UM69</accession>
<name>A0AAE0UM69_9TELE</name>
<sequence length="38" mass="4389">MNFMKSMSISFKISREVEKRILLGRAQKTNCNITLDKG</sequence>
<dbReference type="AlphaFoldDB" id="A0AAE0UM69"/>
<dbReference type="Proteomes" id="UP001274896">
    <property type="component" value="Unassembled WGS sequence"/>
</dbReference>
<keyword evidence="2" id="KW-1185">Reference proteome</keyword>
<protein>
    <submittedName>
        <fullName evidence="1">Uncharacterized protein</fullName>
    </submittedName>
</protein>
<dbReference type="EMBL" id="JAUCMX010000025">
    <property type="protein sequence ID" value="KAK3510946.1"/>
    <property type="molecule type" value="Genomic_DNA"/>
</dbReference>
<proteinExistence type="predicted"/>
<comment type="caution">
    <text evidence="1">The sequence shown here is derived from an EMBL/GenBank/DDBJ whole genome shotgun (WGS) entry which is preliminary data.</text>
</comment>